<gene>
    <name evidence="1" type="ordered locus">Arch_1633</name>
</gene>
<reference evidence="1 2" key="1">
    <citation type="journal article" date="2010" name="Stand. Genomic Sci.">
        <title>Complete genome sequence of Arcanobacterium haemolyticum type strain (11018).</title>
        <authorList>
            <person name="Yasawong M."/>
            <person name="Teshima H."/>
            <person name="Lapidus A."/>
            <person name="Nolan M."/>
            <person name="Lucas S."/>
            <person name="Glavina Del Rio T."/>
            <person name="Tice H."/>
            <person name="Cheng J."/>
            <person name="Bruce D."/>
            <person name="Detter C."/>
            <person name="Tapia R."/>
            <person name="Han C."/>
            <person name="Goodwin L."/>
            <person name="Pitluck S."/>
            <person name="Liolios K."/>
            <person name="Ivanova N."/>
            <person name="Mavromatis K."/>
            <person name="Mikhailova N."/>
            <person name="Pati A."/>
            <person name="Chen A."/>
            <person name="Palaniappan K."/>
            <person name="Land M."/>
            <person name="Hauser L."/>
            <person name="Chang Y."/>
            <person name="Jeffries C."/>
            <person name="Rohde M."/>
            <person name="Sikorski J."/>
            <person name="Pukall R."/>
            <person name="Goker M."/>
            <person name="Woyke T."/>
            <person name="Bristow J."/>
            <person name="Eisen J."/>
            <person name="Markowitz V."/>
            <person name="Hugenholtz P."/>
            <person name="Kyrpides N."/>
            <person name="Klenk H."/>
        </authorList>
    </citation>
    <scope>NUCLEOTIDE SEQUENCE [LARGE SCALE GENOMIC DNA]</scope>
    <source>
        <strain evidence="2">ATCC 9345 / DSM 20595 / CCUG 17215 / LMG 16163 / NBRC 15585 / NCTC 8452 / 11018</strain>
    </source>
</reference>
<protein>
    <recommendedName>
        <fullName evidence="3">DUF3263 domain-containing protein</fullName>
    </recommendedName>
</protein>
<keyword evidence="2" id="KW-1185">Reference proteome</keyword>
<evidence type="ECO:0008006" key="3">
    <source>
        <dbReference type="Google" id="ProtNLM"/>
    </source>
</evidence>
<dbReference type="Pfam" id="PF11662">
    <property type="entry name" value="DUF3263"/>
    <property type="match status" value="1"/>
</dbReference>
<dbReference type="HOGENOM" id="CLU_108860_3_0_11"/>
<dbReference type="STRING" id="644284.Arch_1633"/>
<accession>D7BKZ0</accession>
<dbReference type="InterPro" id="IPR021678">
    <property type="entry name" value="DUF3263"/>
</dbReference>
<evidence type="ECO:0000313" key="1">
    <source>
        <dbReference type="EMBL" id="ADH93320.1"/>
    </source>
</evidence>
<sequence length="87" mass="10424">MESVEKDNPNQLTSIEEKVLTIEESWWKLAPTKDRAITQELGISPMKYYIILSRMLEDKRVWKAKPVLVDRLRRLRDAKADERQLRR</sequence>
<dbReference type="KEGG" id="ahe:Arch_1633"/>
<evidence type="ECO:0000313" key="2">
    <source>
        <dbReference type="Proteomes" id="UP000000376"/>
    </source>
</evidence>
<organism evidence="1 2">
    <name type="scientific">Arcanobacterium haemolyticum (strain ATCC 9345 / DSM 20595 / CCM 5947 / CCUG 17215 / LMG 16163 / NBRC 15585 / NCTC 8452 / 11018)</name>
    <dbReference type="NCBI Taxonomy" id="644284"/>
    <lineage>
        <taxon>Bacteria</taxon>
        <taxon>Bacillati</taxon>
        <taxon>Actinomycetota</taxon>
        <taxon>Actinomycetes</taxon>
        <taxon>Actinomycetales</taxon>
        <taxon>Actinomycetaceae</taxon>
        <taxon>Arcanobacterium</taxon>
    </lineage>
</organism>
<name>D7BKZ0_ARCHD</name>
<dbReference type="Proteomes" id="UP000000376">
    <property type="component" value="Chromosome"/>
</dbReference>
<dbReference type="EMBL" id="CP002045">
    <property type="protein sequence ID" value="ADH93320.1"/>
    <property type="molecule type" value="Genomic_DNA"/>
</dbReference>
<dbReference type="AlphaFoldDB" id="D7BKZ0"/>
<proteinExistence type="predicted"/>
<dbReference type="RefSeq" id="WP_013170808.1">
    <property type="nucleotide sequence ID" value="NC_014218.1"/>
</dbReference>